<accession>A0ABP0AG46</accession>
<gene>
    <name evidence="2" type="ORF">MPIPNATIZW_LOCUS17179</name>
</gene>
<dbReference type="Gene3D" id="1.10.287.210">
    <property type="match status" value="1"/>
</dbReference>
<dbReference type="PANTHER" id="PTHR10424:SF74">
    <property type="entry name" value="ENDOGENOUS RETROVIRUS GROUP V MEMBER 2 ENV POLYPROTEIN"/>
    <property type="match status" value="1"/>
</dbReference>
<sequence>MHSLLRPFLQSYTMNNFLLFLFLTSQVSLGRGTINNTLKPEPQPWDQNSLIRITKAIASGNITNCWVCHKHPKALGPIQYLAKPENRFGNETWRSELAYISKPSTYATLFTLVNLTSSPSICLYTATSKHKPARLGKEFPVCNKTKTALCKLRALYYSTLWPANISSCSTIVPMVLTSSSNTICVPEGMVYICAYSMNWTAGTGSVHTTPTGYMATSCLNPYLIYGMCTVGYLTPSLAIYKETSTPSQHKKGLLDNNPLTWTRKSFTSLVPWAGYMEHEFILLNLTAELEKLSSETGGALYELQQSLNSLTNIGLDNRIALDYLLAAEGGVCAIRNTACCTYINNSAKVETIREILNHTTWLKNLRES</sequence>
<evidence type="ECO:0000256" key="1">
    <source>
        <dbReference type="SAM" id="SignalP"/>
    </source>
</evidence>
<keyword evidence="3" id="KW-1185">Reference proteome</keyword>
<dbReference type="EMBL" id="OY882866">
    <property type="protein sequence ID" value="CAK6448873.1"/>
    <property type="molecule type" value="Genomic_DNA"/>
</dbReference>
<protein>
    <recommendedName>
        <fullName evidence="4">Envelope protein</fullName>
    </recommendedName>
</protein>
<evidence type="ECO:0008006" key="4">
    <source>
        <dbReference type="Google" id="ProtNLM"/>
    </source>
</evidence>
<keyword evidence="1" id="KW-0732">Signal</keyword>
<dbReference type="Proteomes" id="UP001314169">
    <property type="component" value="Chromosome 9"/>
</dbReference>
<evidence type="ECO:0000313" key="2">
    <source>
        <dbReference type="EMBL" id="CAK6448873.1"/>
    </source>
</evidence>
<dbReference type="Pfam" id="PF00429">
    <property type="entry name" value="TLV_coat"/>
    <property type="match status" value="1"/>
</dbReference>
<dbReference type="PANTHER" id="PTHR10424">
    <property type="entry name" value="VIRAL ENVELOPE PROTEIN"/>
    <property type="match status" value="1"/>
</dbReference>
<proteinExistence type="predicted"/>
<organism evidence="2 3">
    <name type="scientific">Pipistrellus nathusii</name>
    <name type="common">Nathusius' pipistrelle</name>
    <dbReference type="NCBI Taxonomy" id="59473"/>
    <lineage>
        <taxon>Eukaryota</taxon>
        <taxon>Metazoa</taxon>
        <taxon>Chordata</taxon>
        <taxon>Craniata</taxon>
        <taxon>Vertebrata</taxon>
        <taxon>Euteleostomi</taxon>
        <taxon>Mammalia</taxon>
        <taxon>Eutheria</taxon>
        <taxon>Laurasiatheria</taxon>
        <taxon>Chiroptera</taxon>
        <taxon>Yangochiroptera</taxon>
        <taxon>Vespertilionidae</taxon>
        <taxon>Pipistrellus</taxon>
    </lineage>
</organism>
<dbReference type="SUPFAM" id="SSF58069">
    <property type="entry name" value="Virus ectodomain"/>
    <property type="match status" value="1"/>
</dbReference>
<reference evidence="2" key="1">
    <citation type="submission" date="2023-12" db="EMBL/GenBank/DDBJ databases">
        <authorList>
            <person name="Brown T."/>
        </authorList>
    </citation>
    <scope>NUCLEOTIDE SEQUENCE</scope>
</reference>
<evidence type="ECO:0000313" key="3">
    <source>
        <dbReference type="Proteomes" id="UP001314169"/>
    </source>
</evidence>
<feature type="signal peptide" evidence="1">
    <location>
        <begin position="1"/>
        <end position="32"/>
    </location>
</feature>
<feature type="chain" id="PRO_5045399578" description="Envelope protein" evidence="1">
    <location>
        <begin position="33"/>
        <end position="368"/>
    </location>
</feature>
<dbReference type="InterPro" id="IPR018154">
    <property type="entry name" value="TLV/ENV_coat_polyprotein"/>
</dbReference>
<name>A0ABP0AG46_PIPNA</name>